<accession>A0A1G8K950</accession>
<dbReference type="PRINTS" id="PR00344">
    <property type="entry name" value="BCTRLSENSOR"/>
</dbReference>
<evidence type="ECO:0000256" key="1">
    <source>
        <dbReference type="ARBA" id="ARBA00000085"/>
    </source>
</evidence>
<dbReference type="PANTHER" id="PTHR45436:SF5">
    <property type="entry name" value="SENSOR HISTIDINE KINASE TRCS"/>
    <property type="match status" value="1"/>
</dbReference>
<dbReference type="Proteomes" id="UP000199202">
    <property type="component" value="Unassembled WGS sequence"/>
</dbReference>
<dbReference type="Pfam" id="PF00512">
    <property type="entry name" value="HisKA"/>
    <property type="match status" value="1"/>
</dbReference>
<organism evidence="14 15">
    <name type="scientific">Nonomuraea jiangxiensis</name>
    <dbReference type="NCBI Taxonomy" id="633440"/>
    <lineage>
        <taxon>Bacteria</taxon>
        <taxon>Bacillati</taxon>
        <taxon>Actinomycetota</taxon>
        <taxon>Actinomycetes</taxon>
        <taxon>Streptosporangiales</taxon>
        <taxon>Streptosporangiaceae</taxon>
        <taxon>Nonomuraea</taxon>
    </lineage>
</organism>
<dbReference type="CDD" id="cd00075">
    <property type="entry name" value="HATPase"/>
    <property type="match status" value="1"/>
</dbReference>
<dbReference type="InterPro" id="IPR036890">
    <property type="entry name" value="HATPase_C_sf"/>
</dbReference>
<evidence type="ECO:0000256" key="11">
    <source>
        <dbReference type="SAM" id="Phobius"/>
    </source>
</evidence>
<feature type="domain" description="Histidine kinase" evidence="12">
    <location>
        <begin position="240"/>
        <end position="458"/>
    </location>
</feature>
<dbReference type="SMART" id="SM00387">
    <property type="entry name" value="HATPase_c"/>
    <property type="match status" value="1"/>
</dbReference>
<evidence type="ECO:0000256" key="2">
    <source>
        <dbReference type="ARBA" id="ARBA00004236"/>
    </source>
</evidence>
<evidence type="ECO:0000256" key="8">
    <source>
        <dbReference type="ARBA" id="ARBA00022989"/>
    </source>
</evidence>
<gene>
    <name evidence="14" type="ORF">SAMN05421869_105323</name>
</gene>
<protein>
    <recommendedName>
        <fullName evidence="3">histidine kinase</fullName>
        <ecNumber evidence="3">2.7.13.3</ecNumber>
    </recommendedName>
</protein>
<evidence type="ECO:0000259" key="13">
    <source>
        <dbReference type="PROSITE" id="PS50885"/>
    </source>
</evidence>
<feature type="domain" description="HAMP" evidence="13">
    <location>
        <begin position="179"/>
        <end position="232"/>
    </location>
</feature>
<name>A0A1G8K950_9ACTN</name>
<keyword evidence="9" id="KW-0902">Two-component regulatory system</keyword>
<dbReference type="EMBL" id="FNDJ01000005">
    <property type="protein sequence ID" value="SDI40006.1"/>
    <property type="molecule type" value="Genomic_DNA"/>
</dbReference>
<evidence type="ECO:0000256" key="10">
    <source>
        <dbReference type="ARBA" id="ARBA00023136"/>
    </source>
</evidence>
<dbReference type="InterPro" id="IPR003661">
    <property type="entry name" value="HisK_dim/P_dom"/>
</dbReference>
<dbReference type="GO" id="GO:0000155">
    <property type="term" value="F:phosphorelay sensor kinase activity"/>
    <property type="evidence" value="ECO:0007669"/>
    <property type="project" value="InterPro"/>
</dbReference>
<dbReference type="SUPFAM" id="SSF47384">
    <property type="entry name" value="Homodimeric domain of signal transducing histidine kinase"/>
    <property type="match status" value="1"/>
</dbReference>
<dbReference type="InterPro" id="IPR003660">
    <property type="entry name" value="HAMP_dom"/>
</dbReference>
<keyword evidence="5" id="KW-0808">Transferase</keyword>
<keyword evidence="7 14" id="KW-0418">Kinase</keyword>
<dbReference type="SUPFAM" id="SSF55874">
    <property type="entry name" value="ATPase domain of HSP90 chaperone/DNA topoisomerase II/histidine kinase"/>
    <property type="match status" value="1"/>
</dbReference>
<evidence type="ECO:0000259" key="12">
    <source>
        <dbReference type="PROSITE" id="PS50109"/>
    </source>
</evidence>
<evidence type="ECO:0000256" key="9">
    <source>
        <dbReference type="ARBA" id="ARBA00023012"/>
    </source>
</evidence>
<evidence type="ECO:0000313" key="14">
    <source>
        <dbReference type="EMBL" id="SDI40006.1"/>
    </source>
</evidence>
<evidence type="ECO:0000256" key="4">
    <source>
        <dbReference type="ARBA" id="ARBA00022553"/>
    </source>
</evidence>
<proteinExistence type="predicted"/>
<evidence type="ECO:0000313" key="15">
    <source>
        <dbReference type="Proteomes" id="UP000199202"/>
    </source>
</evidence>
<keyword evidence="15" id="KW-1185">Reference proteome</keyword>
<dbReference type="SMART" id="SM00388">
    <property type="entry name" value="HisKA"/>
    <property type="match status" value="1"/>
</dbReference>
<dbReference type="PROSITE" id="PS50885">
    <property type="entry name" value="HAMP"/>
    <property type="match status" value="1"/>
</dbReference>
<dbReference type="AlphaFoldDB" id="A0A1G8K950"/>
<dbReference type="STRING" id="633440.SAMN05421869_105323"/>
<dbReference type="PROSITE" id="PS50109">
    <property type="entry name" value="HIS_KIN"/>
    <property type="match status" value="1"/>
</dbReference>
<sequence>MTTGRRSSITMRITLFTGVVAALMSALLAVTVMIAFHRYATGSLIEEVTAAGGRVASEVEHRRLEMPLAQHRDRNIQVVDPRGTIVAATPQLQGKPVMAQFNSDSRNIATSAVCGGVFPAGECDIVVAQSAHRDGQDWTIYSASPTIPPYVDPWLATTVGGAALVLAVAITYLGRRIVAASLHPVSDIRAELDRINETCPERRVPFPPSQDEIHDLADSVNRTLSRLQAAMTQQRQFTSDASHELRSPIAAIRAEIEDALQAPEDTNLPLVCTTVLASLDRLESIVDDLLTIAKLDDGRPGGKEPIDLAGLVTEECERRPRPDKRFEYTLEPGVVVIGDRARLTRLLANLIDNAERHAASTVSFHVWHAASSRRDVHRFPNGIARLEVIDNGPGIDPDKRELVFQRFARLDTARDRTAGGTGLGLPIARQIAEAHRGSLQIEDHPSGTRVVLCLPAAGPN</sequence>
<dbReference type="InterPro" id="IPR036097">
    <property type="entry name" value="HisK_dim/P_sf"/>
</dbReference>
<comment type="catalytic activity">
    <reaction evidence="1">
        <text>ATP + protein L-histidine = ADP + protein N-phospho-L-histidine.</text>
        <dbReference type="EC" id="2.7.13.3"/>
    </reaction>
</comment>
<dbReference type="GO" id="GO:0005886">
    <property type="term" value="C:plasma membrane"/>
    <property type="evidence" value="ECO:0007669"/>
    <property type="project" value="UniProtKB-SubCell"/>
</dbReference>
<dbReference type="EC" id="2.7.13.3" evidence="3"/>
<evidence type="ECO:0000256" key="5">
    <source>
        <dbReference type="ARBA" id="ARBA00022679"/>
    </source>
</evidence>
<dbReference type="Gene3D" id="3.30.565.10">
    <property type="entry name" value="Histidine kinase-like ATPase, C-terminal domain"/>
    <property type="match status" value="1"/>
</dbReference>
<keyword evidence="6 11" id="KW-0812">Transmembrane</keyword>
<dbReference type="InterPro" id="IPR005467">
    <property type="entry name" value="His_kinase_dom"/>
</dbReference>
<keyword evidence="10 11" id="KW-0472">Membrane</keyword>
<dbReference type="InterPro" id="IPR004358">
    <property type="entry name" value="Sig_transdc_His_kin-like_C"/>
</dbReference>
<evidence type="ECO:0000256" key="6">
    <source>
        <dbReference type="ARBA" id="ARBA00022692"/>
    </source>
</evidence>
<keyword evidence="4" id="KW-0597">Phosphoprotein</keyword>
<dbReference type="Pfam" id="PF02518">
    <property type="entry name" value="HATPase_c"/>
    <property type="match status" value="1"/>
</dbReference>
<evidence type="ECO:0000256" key="3">
    <source>
        <dbReference type="ARBA" id="ARBA00012438"/>
    </source>
</evidence>
<reference evidence="14 15" key="1">
    <citation type="submission" date="2016-10" db="EMBL/GenBank/DDBJ databases">
        <authorList>
            <person name="de Groot N.N."/>
        </authorList>
    </citation>
    <scope>NUCLEOTIDE SEQUENCE [LARGE SCALE GENOMIC DNA]</scope>
    <source>
        <strain evidence="14 15">CGMCC 4.6533</strain>
    </source>
</reference>
<dbReference type="PANTHER" id="PTHR45436">
    <property type="entry name" value="SENSOR HISTIDINE KINASE YKOH"/>
    <property type="match status" value="1"/>
</dbReference>
<dbReference type="CDD" id="cd00082">
    <property type="entry name" value="HisKA"/>
    <property type="match status" value="1"/>
</dbReference>
<dbReference type="InterPro" id="IPR003594">
    <property type="entry name" value="HATPase_dom"/>
</dbReference>
<comment type="subcellular location">
    <subcellularLocation>
        <location evidence="2">Cell membrane</location>
    </subcellularLocation>
</comment>
<dbReference type="Gene3D" id="1.10.287.130">
    <property type="match status" value="1"/>
</dbReference>
<dbReference type="InterPro" id="IPR050428">
    <property type="entry name" value="TCS_sensor_his_kinase"/>
</dbReference>
<evidence type="ECO:0000256" key="7">
    <source>
        <dbReference type="ARBA" id="ARBA00022777"/>
    </source>
</evidence>
<feature type="transmembrane region" description="Helical" evidence="11">
    <location>
        <begin position="12"/>
        <end position="36"/>
    </location>
</feature>
<keyword evidence="8 11" id="KW-1133">Transmembrane helix</keyword>